<evidence type="ECO:0000256" key="1">
    <source>
        <dbReference type="ARBA" id="ARBA00006395"/>
    </source>
</evidence>
<reference evidence="5" key="1">
    <citation type="submission" date="2022-07" db="EMBL/GenBank/DDBJ databases">
        <title>Phylogenomic reconstructions and comparative analyses of Kickxellomycotina fungi.</title>
        <authorList>
            <person name="Reynolds N.K."/>
            <person name="Stajich J.E."/>
            <person name="Barry K."/>
            <person name="Grigoriev I.V."/>
            <person name="Crous P."/>
            <person name="Smith M.E."/>
        </authorList>
    </citation>
    <scope>NUCLEOTIDE SEQUENCE</scope>
    <source>
        <strain evidence="5">NRRL 1565</strain>
    </source>
</reference>
<dbReference type="PANTHER" id="PTHR14790:SF15">
    <property type="entry name" value="RECQ-MEDIATED GENOME INSTABILITY PROTEIN 1"/>
    <property type="match status" value="1"/>
</dbReference>
<name>A0A9W8HX91_9FUNG</name>
<dbReference type="InterPro" id="IPR013894">
    <property type="entry name" value="RMI1_OB"/>
</dbReference>
<dbReference type="Pfam" id="PF21000">
    <property type="entry name" value="RMI1_N_N"/>
    <property type="match status" value="1"/>
</dbReference>
<protein>
    <recommendedName>
        <fullName evidence="2">RecQ-mediated genome instability protein 1</fullName>
    </recommendedName>
</protein>
<feature type="domain" description="RecQ mediated genome instability protein 1 OB-fold" evidence="3">
    <location>
        <begin position="87"/>
        <end position="234"/>
    </location>
</feature>
<evidence type="ECO:0000313" key="6">
    <source>
        <dbReference type="Proteomes" id="UP001140094"/>
    </source>
</evidence>
<dbReference type="EMBL" id="JANBUO010001280">
    <property type="protein sequence ID" value="KAJ2798957.1"/>
    <property type="molecule type" value="Genomic_DNA"/>
</dbReference>
<dbReference type="InterPro" id="IPR042470">
    <property type="entry name" value="RMI1_N_C_sf"/>
</dbReference>
<feature type="domain" description="RMI1 N-terminal" evidence="4">
    <location>
        <begin position="14"/>
        <end position="64"/>
    </location>
</feature>
<accession>A0A9W8HX91</accession>
<dbReference type="OrthoDB" id="341511at2759"/>
<comment type="caution">
    <text evidence="5">The sequence shown here is derived from an EMBL/GenBank/DDBJ whole genome shotgun (WGS) entry which is preliminary data.</text>
</comment>
<dbReference type="GO" id="GO:0016604">
    <property type="term" value="C:nuclear body"/>
    <property type="evidence" value="ECO:0007669"/>
    <property type="project" value="TreeGrafter"/>
</dbReference>
<dbReference type="AlphaFoldDB" id="A0A9W8HX91"/>
<sequence>MIDRTGVSRAIKRTYGATLRPQWLEQCAEHIETELAQGARAELHLEVQTRLVLEQLLDSEISDSCYPALATDRDSGRVTELPGGAGAFLQIQEIMDIGVSKHAMWEAVREKEDFEQCGIRPSYLPARDESDSDGVFTAGGTQHSMADPAASECETDGEREPRIPRTALKVELTDGKTRISGVELTPVSQLSVELPVGTKVVVSAGRFLEPTGMLVLSSGGIRVLGGAPSHYKQHTLRARLESLLHARGMHVSRAE</sequence>
<keyword evidence="6" id="KW-1185">Reference proteome</keyword>
<dbReference type="PANTHER" id="PTHR14790">
    <property type="entry name" value="RECQ-MEDIATED GENOME INSTABILITY PROTEIN 1 RMI1"/>
    <property type="match status" value="1"/>
</dbReference>
<dbReference type="GO" id="GO:0000724">
    <property type="term" value="P:double-strand break repair via homologous recombination"/>
    <property type="evidence" value="ECO:0007669"/>
    <property type="project" value="TreeGrafter"/>
</dbReference>
<evidence type="ECO:0000259" key="3">
    <source>
        <dbReference type="Pfam" id="PF08585"/>
    </source>
</evidence>
<evidence type="ECO:0000256" key="2">
    <source>
        <dbReference type="ARBA" id="ARBA00018987"/>
    </source>
</evidence>
<dbReference type="InterPro" id="IPR049363">
    <property type="entry name" value="RMI1_N"/>
</dbReference>
<dbReference type="Pfam" id="PF08585">
    <property type="entry name" value="RMI1_N_C"/>
    <property type="match status" value="1"/>
</dbReference>
<gene>
    <name evidence="5" type="ORF">H4R20_004628</name>
</gene>
<dbReference type="Gene3D" id="2.40.50.770">
    <property type="entry name" value="RecQ-mediated genome instability protein Rmi1, C-terminal domain"/>
    <property type="match status" value="1"/>
</dbReference>
<dbReference type="GO" id="GO:0000712">
    <property type="term" value="P:resolution of meiotic recombination intermediates"/>
    <property type="evidence" value="ECO:0007669"/>
    <property type="project" value="TreeGrafter"/>
</dbReference>
<evidence type="ECO:0000313" key="5">
    <source>
        <dbReference type="EMBL" id="KAJ2798957.1"/>
    </source>
</evidence>
<organism evidence="5 6">
    <name type="scientific">Coemansia guatemalensis</name>
    <dbReference type="NCBI Taxonomy" id="2761395"/>
    <lineage>
        <taxon>Eukaryota</taxon>
        <taxon>Fungi</taxon>
        <taxon>Fungi incertae sedis</taxon>
        <taxon>Zoopagomycota</taxon>
        <taxon>Kickxellomycotina</taxon>
        <taxon>Kickxellomycetes</taxon>
        <taxon>Kickxellales</taxon>
        <taxon>Kickxellaceae</taxon>
        <taxon>Coemansia</taxon>
    </lineage>
</organism>
<dbReference type="SMART" id="SM01161">
    <property type="entry name" value="DUF1767"/>
    <property type="match status" value="1"/>
</dbReference>
<proteinExistence type="inferred from homology"/>
<dbReference type="Proteomes" id="UP001140094">
    <property type="component" value="Unassembled WGS sequence"/>
</dbReference>
<dbReference type="GO" id="GO:0031422">
    <property type="term" value="C:RecQ family helicase-topoisomerase III complex"/>
    <property type="evidence" value="ECO:0007669"/>
    <property type="project" value="TreeGrafter"/>
</dbReference>
<comment type="similarity">
    <text evidence="1">Belongs to the RMI1 family.</text>
</comment>
<evidence type="ECO:0000259" key="4">
    <source>
        <dbReference type="Pfam" id="PF21000"/>
    </source>
</evidence>